<dbReference type="EMBL" id="HBUE01287014">
    <property type="protein sequence ID" value="CAG6572135.1"/>
    <property type="molecule type" value="Transcribed_RNA"/>
</dbReference>
<name>A0A8D8B135_CULPI</name>
<dbReference type="AlphaFoldDB" id="A0A8D8B135"/>
<evidence type="ECO:0000313" key="1">
    <source>
        <dbReference type="EMBL" id="CAG6465453.1"/>
    </source>
</evidence>
<dbReference type="EMBL" id="HBUE01287011">
    <property type="protein sequence ID" value="CAG6572134.1"/>
    <property type="molecule type" value="Transcribed_RNA"/>
</dbReference>
<dbReference type="EMBL" id="HBUE01181408">
    <property type="protein sequence ID" value="CAG6520568.1"/>
    <property type="molecule type" value="Transcribed_RNA"/>
</dbReference>
<accession>A0A8D8B135</accession>
<dbReference type="EMBL" id="HBUE01181405">
    <property type="protein sequence ID" value="CAG6520567.1"/>
    <property type="molecule type" value="Transcribed_RNA"/>
</dbReference>
<organism evidence="1">
    <name type="scientific">Culex pipiens</name>
    <name type="common">House mosquito</name>
    <dbReference type="NCBI Taxonomy" id="7175"/>
    <lineage>
        <taxon>Eukaryota</taxon>
        <taxon>Metazoa</taxon>
        <taxon>Ecdysozoa</taxon>
        <taxon>Arthropoda</taxon>
        <taxon>Hexapoda</taxon>
        <taxon>Insecta</taxon>
        <taxon>Pterygota</taxon>
        <taxon>Neoptera</taxon>
        <taxon>Endopterygota</taxon>
        <taxon>Diptera</taxon>
        <taxon>Nematocera</taxon>
        <taxon>Culicoidea</taxon>
        <taxon>Culicidae</taxon>
        <taxon>Culicinae</taxon>
        <taxon>Culicini</taxon>
        <taxon>Culex</taxon>
        <taxon>Culex</taxon>
    </lineage>
</organism>
<sequence>MPQVNKIAACHDLNFHFSSRAPRVSAVCFAIYLLFMLQNAGKICAVKNCMFMAHHSIRLGTGILLVLVKWLEFCDIEQKYGRSSSSHPPFASPICSFMFKTTIVSTHQ</sequence>
<dbReference type="EMBL" id="HBUE01053398">
    <property type="protein sequence ID" value="CAG6465452.1"/>
    <property type="molecule type" value="Transcribed_RNA"/>
</dbReference>
<dbReference type="EMBL" id="HBUE01053403">
    <property type="protein sequence ID" value="CAG6465453.1"/>
    <property type="molecule type" value="Transcribed_RNA"/>
</dbReference>
<dbReference type="EMBL" id="HBUE01053407">
    <property type="protein sequence ID" value="CAG6465454.1"/>
    <property type="molecule type" value="Transcribed_RNA"/>
</dbReference>
<protein>
    <submittedName>
        <fullName evidence="1">(northern house mosquito) hypothetical protein</fullName>
    </submittedName>
</protein>
<proteinExistence type="predicted"/>
<reference evidence="1" key="1">
    <citation type="submission" date="2021-05" db="EMBL/GenBank/DDBJ databases">
        <authorList>
            <person name="Alioto T."/>
            <person name="Alioto T."/>
            <person name="Gomez Garrido J."/>
        </authorList>
    </citation>
    <scope>NUCLEOTIDE SEQUENCE</scope>
</reference>